<evidence type="ECO:0000313" key="1">
    <source>
        <dbReference type="Proteomes" id="UP000694930"/>
    </source>
</evidence>
<accession>A0ABM1V1E3</accession>
<protein>
    <submittedName>
        <fullName evidence="2">Uncharacterized protein LOC107006103</fullName>
    </submittedName>
</protein>
<keyword evidence="1" id="KW-1185">Reference proteome</keyword>
<dbReference type="RefSeq" id="XP_027769561.1">
    <property type="nucleotide sequence ID" value="XM_027913760.1"/>
</dbReference>
<name>A0ABM1V1E3_SOLPN</name>
<organism evidence="1 2">
    <name type="scientific">Solanum pennellii</name>
    <name type="common">Tomato</name>
    <name type="synonym">Lycopersicon pennellii</name>
    <dbReference type="NCBI Taxonomy" id="28526"/>
    <lineage>
        <taxon>Eukaryota</taxon>
        <taxon>Viridiplantae</taxon>
        <taxon>Streptophyta</taxon>
        <taxon>Embryophyta</taxon>
        <taxon>Tracheophyta</taxon>
        <taxon>Spermatophyta</taxon>
        <taxon>Magnoliopsida</taxon>
        <taxon>eudicotyledons</taxon>
        <taxon>Gunneridae</taxon>
        <taxon>Pentapetalae</taxon>
        <taxon>asterids</taxon>
        <taxon>lamiids</taxon>
        <taxon>Solanales</taxon>
        <taxon>Solanaceae</taxon>
        <taxon>Solanoideae</taxon>
        <taxon>Solaneae</taxon>
        <taxon>Solanum</taxon>
        <taxon>Solanum subgen. Lycopersicon</taxon>
    </lineage>
</organism>
<dbReference type="GeneID" id="107006103"/>
<reference evidence="1" key="1">
    <citation type="journal article" date="2014" name="Nat. Genet.">
        <title>The genome of the stress-tolerant wild tomato species Solanum pennellii.</title>
        <authorList>
            <person name="Bolger A."/>
            <person name="Scossa F."/>
            <person name="Bolger M.E."/>
            <person name="Lanz C."/>
            <person name="Maumus F."/>
            <person name="Tohge T."/>
            <person name="Quesneville H."/>
            <person name="Alseekh S."/>
            <person name="Sorensen I."/>
            <person name="Lichtenstein G."/>
            <person name="Fich E.A."/>
            <person name="Conte M."/>
            <person name="Keller H."/>
            <person name="Schneeberger K."/>
            <person name="Schwacke R."/>
            <person name="Ofner I."/>
            <person name="Vrebalov J."/>
            <person name="Xu Y."/>
            <person name="Osorio S."/>
            <person name="Aflitos S.A."/>
            <person name="Schijlen E."/>
            <person name="Jimenez-Gomez J.M."/>
            <person name="Ryngajllo M."/>
            <person name="Kimura S."/>
            <person name="Kumar R."/>
            <person name="Koenig D."/>
            <person name="Headland L.R."/>
            <person name="Maloof J.N."/>
            <person name="Sinha N."/>
            <person name="van Ham R.C."/>
            <person name="Lankhorst R.K."/>
            <person name="Mao L."/>
            <person name="Vogel A."/>
            <person name="Arsova B."/>
            <person name="Panstruga R."/>
            <person name="Fei Z."/>
            <person name="Rose J.K."/>
            <person name="Zamir D."/>
            <person name="Carrari F."/>
            <person name="Giovannoni J.J."/>
            <person name="Weigel D."/>
            <person name="Usadel B."/>
            <person name="Fernie A.R."/>
        </authorList>
    </citation>
    <scope>NUCLEOTIDE SEQUENCE [LARGE SCALE GENOMIC DNA]</scope>
    <source>
        <strain evidence="1">cv. LA0716</strain>
    </source>
</reference>
<evidence type="ECO:0000313" key="2">
    <source>
        <dbReference type="RefSeq" id="XP_027769561.1"/>
    </source>
</evidence>
<gene>
    <name evidence="2" type="primary">LOC107006103</name>
</gene>
<reference evidence="2" key="2">
    <citation type="submission" date="2025-08" db="UniProtKB">
        <authorList>
            <consortium name="RefSeq"/>
        </authorList>
    </citation>
    <scope>IDENTIFICATION</scope>
</reference>
<proteinExistence type="predicted"/>
<dbReference type="Proteomes" id="UP000694930">
    <property type="component" value="Chromosome 12"/>
</dbReference>
<sequence length="189" mass="21383">MTSCTKNILNSTLKLLLSPLHENMWQHHRSSGKHLSAQLLSTCAFPFPFHHNIIQTLSPQALLSTLKTVHPSLLDLQSPNCGHESRARKSGEENQISYFDFGRYRESIFLILMLLEKKSLSGFSISTTSLGMKDQLLGTRKVGVTKMIGRFSMFFVTSTLQIQNEVDMSFSVMFVESNFCLSKYSLLLN</sequence>